<dbReference type="Gene3D" id="3.40.190.10">
    <property type="entry name" value="Periplasmic binding protein-like II"/>
    <property type="match status" value="1"/>
</dbReference>
<keyword evidence="2" id="KW-1185">Reference proteome</keyword>
<evidence type="ECO:0000313" key="2">
    <source>
        <dbReference type="Proteomes" id="UP000019102"/>
    </source>
</evidence>
<evidence type="ECO:0000313" key="1">
    <source>
        <dbReference type="EMBL" id="GAE95205.1"/>
    </source>
</evidence>
<reference evidence="1 2" key="1">
    <citation type="journal article" date="2014" name="Genome Announc.">
        <title>Draft Genome Sequence of the Boron-Tolerant and Moderately Halotolerant Bacterium Gracilibacillus boraciitolerans JCM 21714T.</title>
        <authorList>
            <person name="Ahmed I."/>
            <person name="Oshima K."/>
            <person name="Suda W."/>
            <person name="Kitamura K."/>
            <person name="Iida T."/>
            <person name="Ohmori Y."/>
            <person name="Fujiwara T."/>
            <person name="Hattori M."/>
            <person name="Ohkuma M."/>
        </authorList>
    </citation>
    <scope>NUCLEOTIDE SEQUENCE [LARGE SCALE GENOMIC DNA]</scope>
    <source>
        <strain evidence="1 2">JCM 21714</strain>
    </source>
</reference>
<name>W4VP93_9BACI</name>
<dbReference type="SUPFAM" id="SSF53850">
    <property type="entry name" value="Periplasmic binding protein-like II"/>
    <property type="match status" value="1"/>
</dbReference>
<dbReference type="eggNOG" id="COG1653">
    <property type="taxonomic scope" value="Bacteria"/>
</dbReference>
<comment type="caution">
    <text evidence="1">The sequence shown here is derived from an EMBL/GenBank/DDBJ whole genome shotgun (WGS) entry which is preliminary data.</text>
</comment>
<gene>
    <name evidence="1" type="ORF">JCM21714_4419</name>
</gene>
<organism evidence="1 2">
    <name type="scientific">Gracilibacillus boraciitolerans JCM 21714</name>
    <dbReference type="NCBI Taxonomy" id="1298598"/>
    <lineage>
        <taxon>Bacteria</taxon>
        <taxon>Bacillati</taxon>
        <taxon>Bacillota</taxon>
        <taxon>Bacilli</taxon>
        <taxon>Bacillales</taxon>
        <taxon>Bacillaceae</taxon>
        <taxon>Gracilibacillus</taxon>
    </lineage>
</organism>
<dbReference type="Proteomes" id="UP000019102">
    <property type="component" value="Unassembled WGS sequence"/>
</dbReference>
<dbReference type="AlphaFoldDB" id="W4VP93"/>
<proteinExistence type="predicted"/>
<dbReference type="EMBL" id="BAVS01000043">
    <property type="protein sequence ID" value="GAE95205.1"/>
    <property type="molecule type" value="Genomic_DNA"/>
</dbReference>
<protein>
    <submittedName>
        <fullName evidence="1">Lipoprotein</fullName>
    </submittedName>
</protein>
<sequence length="193" mass="21794">MYQINGGINEEGSLYPYFQDPAYREALDYFKKMYDEGLVNEDFAVMDPAKWHDAFVNGRAGTVIDVADAASRNRDKMVKADPSLEGSVDLFGAVESPNGLFNLPTSGYNMMYAISKQKVETEEDLAKVLQFMDDMSTQEGQTLAFNGVEGKHYEMVDGAYTPTTDQALIYEYEDLNQLLTFIPENRYLEAPIR</sequence>
<accession>W4VP93</accession>
<keyword evidence="1" id="KW-0449">Lipoprotein</keyword>
<dbReference type="STRING" id="1298598.JCM21714_4419"/>
<dbReference type="RefSeq" id="WP_235182983.1">
    <property type="nucleotide sequence ID" value="NZ_BAVS01000043.1"/>
</dbReference>